<evidence type="ECO:0000256" key="3">
    <source>
        <dbReference type="ARBA" id="ARBA00022737"/>
    </source>
</evidence>
<feature type="region of interest" description="Disordered" evidence="7">
    <location>
        <begin position="424"/>
        <end position="443"/>
    </location>
</feature>
<organism evidence="10 11">
    <name type="scientific">Cordyceps confragosa</name>
    <name type="common">Lecanicillium lecanii</name>
    <dbReference type="NCBI Taxonomy" id="2714763"/>
    <lineage>
        <taxon>Eukaryota</taxon>
        <taxon>Fungi</taxon>
        <taxon>Dikarya</taxon>
        <taxon>Ascomycota</taxon>
        <taxon>Pezizomycotina</taxon>
        <taxon>Sordariomycetes</taxon>
        <taxon>Hypocreomycetidae</taxon>
        <taxon>Hypocreales</taxon>
        <taxon>Cordycipitaceae</taxon>
        <taxon>Akanthomyces</taxon>
    </lineage>
</organism>
<dbReference type="SMART" id="SM00028">
    <property type="entry name" value="TPR"/>
    <property type="match status" value="4"/>
</dbReference>
<dbReference type="InterPro" id="IPR051727">
    <property type="entry name" value="DnaJ_C3_Co-chaperones"/>
</dbReference>
<dbReference type="GO" id="GO:0051087">
    <property type="term" value="F:protein-folding chaperone binding"/>
    <property type="evidence" value="ECO:0007669"/>
    <property type="project" value="TreeGrafter"/>
</dbReference>
<dbReference type="CDD" id="cd06257">
    <property type="entry name" value="DnaJ"/>
    <property type="match status" value="1"/>
</dbReference>
<dbReference type="GO" id="GO:0034975">
    <property type="term" value="P:protein folding in endoplasmic reticulum"/>
    <property type="evidence" value="ECO:0007669"/>
    <property type="project" value="TreeGrafter"/>
</dbReference>
<feature type="chain" id="PRO_5008104577" description="Tetratricopeptide repeat and J domain-containing co-chaperone DNJ1" evidence="8">
    <location>
        <begin position="24"/>
        <end position="519"/>
    </location>
</feature>
<dbReference type="SMART" id="SM00271">
    <property type="entry name" value="DnaJ"/>
    <property type="match status" value="1"/>
</dbReference>
<dbReference type="EMBL" id="LUKN01000334">
    <property type="protein sequence ID" value="OAR03103.1"/>
    <property type="molecule type" value="Genomic_DNA"/>
</dbReference>
<reference evidence="10 11" key="1">
    <citation type="submission" date="2016-03" db="EMBL/GenBank/DDBJ databases">
        <title>Fine-scale spatial genetic structure of a fungal parasite of coffee scale insects.</title>
        <authorList>
            <person name="Jackson D."/>
            <person name="Zemenick K.A."/>
            <person name="Malloure B."/>
            <person name="Quandt C.A."/>
            <person name="James T.Y."/>
        </authorList>
    </citation>
    <scope>NUCLEOTIDE SEQUENCE [LARGE SCALE GENOMIC DNA]</scope>
    <source>
        <strain evidence="10 11">UM487</strain>
    </source>
</reference>
<keyword evidence="4" id="KW-0802">TPR repeat</keyword>
<sequence length="519" mass="56568">MWIIFSRLAIAASVLATATALSAQDIPTDLPVSSLLSNAQTHLAKGETSAAILYYDAAIIRDPNNYLTIFKRATAFLSIGRASQATEDFTKVLALKPGLQGAHVQLAKIKSKVADWEGAKVEYIAAEKAGGSPELVELAAAETAAAAAAEASKHQSWDDCVNHAGVAIVVASRSVALRELRSNCRFARGDIEEGMGDLQHVLHLRSGDTAPHVLISATSFYALGDLDNGLSQIRKCLHSDPDSRVCKKLHKQEKAFQKGLNRAMGQLSRGQTTTAGRALVGTEEGVGLITMLTEQMEELRQAGSIPEKAPSQLYGRLIEMACHAYLEGNHNNVERYCEEALELNTESFWGMLYRAKALLKKDEFEAAIRTLETASELHPDKRDKTNPVMNKAQVALKRNKTKDYYKVLGVASDSDERQIKSAYRKASKQFHPDKAHSQGISKEDAEKKMAAINEAYEVLSDPELRARFDRGDDPNSQERGNPFQGSPFGSGGGHHFMFQQGGGQEFKFNFPGGGGPFGF</sequence>
<dbReference type="SUPFAM" id="SSF46565">
    <property type="entry name" value="Chaperone J-domain"/>
    <property type="match status" value="1"/>
</dbReference>
<evidence type="ECO:0000256" key="6">
    <source>
        <dbReference type="ARBA" id="ARBA00073740"/>
    </source>
</evidence>
<feature type="compositionally biased region" description="Basic and acidic residues" evidence="7">
    <location>
        <begin position="463"/>
        <end position="473"/>
    </location>
</feature>
<dbReference type="OrthoDB" id="1726119at2759"/>
<evidence type="ECO:0000259" key="9">
    <source>
        <dbReference type="PROSITE" id="PS50076"/>
    </source>
</evidence>
<evidence type="ECO:0000256" key="1">
    <source>
        <dbReference type="ARBA" id="ARBA00004319"/>
    </source>
</evidence>
<protein>
    <recommendedName>
        <fullName evidence="6">Tetratricopeptide repeat and J domain-containing co-chaperone DNJ1</fullName>
    </recommendedName>
</protein>
<feature type="compositionally biased region" description="Gly residues" evidence="7">
    <location>
        <begin position="488"/>
        <end position="504"/>
    </location>
</feature>
<dbReference type="GO" id="GO:0005788">
    <property type="term" value="C:endoplasmic reticulum lumen"/>
    <property type="evidence" value="ECO:0007669"/>
    <property type="project" value="UniProtKB-SubCell"/>
</dbReference>
<dbReference type="Pfam" id="PF00226">
    <property type="entry name" value="DnaJ"/>
    <property type="match status" value="1"/>
</dbReference>
<feature type="domain" description="J" evidence="9">
    <location>
        <begin position="403"/>
        <end position="472"/>
    </location>
</feature>
<dbReference type="PANTHER" id="PTHR44140">
    <property type="entry name" value="LD25575P"/>
    <property type="match status" value="1"/>
</dbReference>
<dbReference type="OMA" id="PFAHFQH"/>
<dbReference type="InterPro" id="IPR011990">
    <property type="entry name" value="TPR-like_helical_dom_sf"/>
</dbReference>
<dbReference type="Proteomes" id="UP000243081">
    <property type="component" value="Unassembled WGS sequence"/>
</dbReference>
<dbReference type="InterPro" id="IPR036869">
    <property type="entry name" value="J_dom_sf"/>
</dbReference>
<proteinExistence type="predicted"/>
<dbReference type="PANTHER" id="PTHR44140:SF2">
    <property type="entry name" value="LD25575P"/>
    <property type="match status" value="1"/>
</dbReference>
<dbReference type="FunFam" id="1.10.287.110:FF:000083">
    <property type="entry name" value="DnaJ and TPR domain protein"/>
    <property type="match status" value="1"/>
</dbReference>
<keyword evidence="5" id="KW-0256">Endoplasmic reticulum</keyword>
<comment type="subcellular location">
    <subcellularLocation>
        <location evidence="1">Endoplasmic reticulum lumen</location>
    </subcellularLocation>
</comment>
<evidence type="ECO:0000313" key="11">
    <source>
        <dbReference type="Proteomes" id="UP000243081"/>
    </source>
</evidence>
<evidence type="ECO:0000256" key="4">
    <source>
        <dbReference type="ARBA" id="ARBA00022803"/>
    </source>
</evidence>
<keyword evidence="11" id="KW-1185">Reference proteome</keyword>
<evidence type="ECO:0000256" key="2">
    <source>
        <dbReference type="ARBA" id="ARBA00022729"/>
    </source>
</evidence>
<comment type="caution">
    <text evidence="10">The sequence shown here is derived from an EMBL/GenBank/DDBJ whole genome shotgun (WGS) entry which is preliminary data.</text>
</comment>
<evidence type="ECO:0000256" key="8">
    <source>
        <dbReference type="SAM" id="SignalP"/>
    </source>
</evidence>
<dbReference type="PRINTS" id="PR00625">
    <property type="entry name" value="JDOMAIN"/>
</dbReference>
<dbReference type="FunFam" id="1.25.40.10:FF:000224">
    <property type="entry name" value="DnaJ and TPR domain protein"/>
    <property type="match status" value="1"/>
</dbReference>
<dbReference type="InterPro" id="IPR019734">
    <property type="entry name" value="TPR_rpt"/>
</dbReference>
<dbReference type="Gene3D" id="1.10.287.110">
    <property type="entry name" value="DnaJ domain"/>
    <property type="match status" value="1"/>
</dbReference>
<feature type="region of interest" description="Disordered" evidence="7">
    <location>
        <begin position="463"/>
        <end position="519"/>
    </location>
</feature>
<feature type="signal peptide" evidence="8">
    <location>
        <begin position="1"/>
        <end position="23"/>
    </location>
</feature>
<dbReference type="Gene3D" id="1.25.40.10">
    <property type="entry name" value="Tetratricopeptide repeat domain"/>
    <property type="match status" value="1"/>
</dbReference>
<evidence type="ECO:0000313" key="10">
    <source>
        <dbReference type="EMBL" id="OAR03103.1"/>
    </source>
</evidence>
<dbReference type="PROSITE" id="PS50076">
    <property type="entry name" value="DNAJ_2"/>
    <property type="match status" value="1"/>
</dbReference>
<dbReference type="SUPFAM" id="SSF48452">
    <property type="entry name" value="TPR-like"/>
    <property type="match status" value="1"/>
</dbReference>
<dbReference type="InterPro" id="IPR001623">
    <property type="entry name" value="DnaJ_domain"/>
</dbReference>
<keyword evidence="3" id="KW-0677">Repeat</keyword>
<name>A0A179ILI2_CORDF</name>
<accession>A0A179ILI2</accession>
<evidence type="ECO:0000256" key="7">
    <source>
        <dbReference type="SAM" id="MobiDB-lite"/>
    </source>
</evidence>
<evidence type="ECO:0000256" key="5">
    <source>
        <dbReference type="ARBA" id="ARBA00022824"/>
    </source>
</evidence>
<dbReference type="AlphaFoldDB" id="A0A179ILI2"/>
<feature type="compositionally biased region" description="Basic and acidic residues" evidence="7">
    <location>
        <begin position="430"/>
        <end position="443"/>
    </location>
</feature>
<dbReference type="GO" id="GO:0051787">
    <property type="term" value="F:misfolded protein binding"/>
    <property type="evidence" value="ECO:0007669"/>
    <property type="project" value="TreeGrafter"/>
</dbReference>
<gene>
    <name evidence="10" type="ORF">LLEC1_03448</name>
</gene>
<keyword evidence="2 8" id="KW-0732">Signal</keyword>